<organism evidence="1 2">
    <name type="scientific">Pegethrix bostrychoides GSE-TBD4-15B</name>
    <dbReference type="NCBI Taxonomy" id="2839662"/>
    <lineage>
        <taxon>Bacteria</taxon>
        <taxon>Bacillati</taxon>
        <taxon>Cyanobacteriota</taxon>
        <taxon>Cyanophyceae</taxon>
        <taxon>Oculatellales</taxon>
        <taxon>Oculatellaceae</taxon>
        <taxon>Pegethrix</taxon>
    </lineage>
</organism>
<dbReference type="Gene3D" id="1.10.3680.10">
    <property type="entry name" value="TerB-like"/>
    <property type="match status" value="1"/>
</dbReference>
<evidence type="ECO:0000313" key="2">
    <source>
        <dbReference type="Proteomes" id="UP000707356"/>
    </source>
</evidence>
<proteinExistence type="predicted"/>
<name>A0A951PAA0_9CYAN</name>
<evidence type="ECO:0000313" key="1">
    <source>
        <dbReference type="EMBL" id="MBW4465275.1"/>
    </source>
</evidence>
<dbReference type="EMBL" id="JAHHHV010000036">
    <property type="protein sequence ID" value="MBW4465275.1"/>
    <property type="molecule type" value="Genomic_DNA"/>
</dbReference>
<sequence length="158" mass="17468">MTLQPPPPPSITPRQMNLLRVVAAMAWSDGDLAPEEMAVMLDRFSGIFAVDAPQQAMLKQELQDYVMQNIPLEELTPKLQSIEEKELVLGLGYEVIGSSARTPEEEKINEEESVAYQKLVGLLGLPAETVQQIESEVASSESGNLIDSLTRKLEAFLR</sequence>
<accession>A0A951PAA0</accession>
<dbReference type="AlphaFoldDB" id="A0A951PAA0"/>
<dbReference type="CDD" id="cd07177">
    <property type="entry name" value="terB_like"/>
    <property type="match status" value="1"/>
</dbReference>
<protein>
    <submittedName>
        <fullName evidence="1">TerB family tellurite resistance protein</fullName>
    </submittedName>
</protein>
<reference evidence="1" key="1">
    <citation type="submission" date="2021-05" db="EMBL/GenBank/DDBJ databases">
        <authorList>
            <person name="Pietrasiak N."/>
            <person name="Ward R."/>
            <person name="Stajich J.E."/>
            <person name="Kurbessoian T."/>
        </authorList>
    </citation>
    <scope>NUCLEOTIDE SEQUENCE</scope>
    <source>
        <strain evidence="1">GSE-TBD4-15B</strain>
    </source>
</reference>
<dbReference type="InterPro" id="IPR029024">
    <property type="entry name" value="TerB-like"/>
</dbReference>
<gene>
    <name evidence="1" type="ORF">KME07_07515</name>
</gene>
<dbReference type="SUPFAM" id="SSF158682">
    <property type="entry name" value="TerB-like"/>
    <property type="match status" value="1"/>
</dbReference>
<dbReference type="Proteomes" id="UP000707356">
    <property type="component" value="Unassembled WGS sequence"/>
</dbReference>
<comment type="caution">
    <text evidence="1">The sequence shown here is derived from an EMBL/GenBank/DDBJ whole genome shotgun (WGS) entry which is preliminary data.</text>
</comment>
<reference evidence="1" key="2">
    <citation type="journal article" date="2022" name="Microbiol. Resour. Announc.">
        <title>Metagenome Sequencing to Explore Phylogenomics of Terrestrial Cyanobacteria.</title>
        <authorList>
            <person name="Ward R.D."/>
            <person name="Stajich J.E."/>
            <person name="Johansen J.R."/>
            <person name="Huntemann M."/>
            <person name="Clum A."/>
            <person name="Foster B."/>
            <person name="Foster B."/>
            <person name="Roux S."/>
            <person name="Palaniappan K."/>
            <person name="Varghese N."/>
            <person name="Mukherjee S."/>
            <person name="Reddy T.B.K."/>
            <person name="Daum C."/>
            <person name="Copeland A."/>
            <person name="Chen I.A."/>
            <person name="Ivanova N.N."/>
            <person name="Kyrpides N.C."/>
            <person name="Shapiro N."/>
            <person name="Eloe-Fadrosh E.A."/>
            <person name="Pietrasiak N."/>
        </authorList>
    </citation>
    <scope>NUCLEOTIDE SEQUENCE</scope>
    <source>
        <strain evidence="1">GSE-TBD4-15B</strain>
    </source>
</reference>